<dbReference type="AlphaFoldDB" id="A0A8H6HE23"/>
<feature type="region of interest" description="Disordered" evidence="1">
    <location>
        <begin position="1"/>
        <end position="27"/>
    </location>
</feature>
<name>A0A8H6HE23_9AGAR</name>
<gene>
    <name evidence="2" type="ORF">DFP72DRAFT_68816</name>
</gene>
<keyword evidence="3" id="KW-1185">Reference proteome</keyword>
<evidence type="ECO:0000256" key="1">
    <source>
        <dbReference type="SAM" id="MobiDB-lite"/>
    </source>
</evidence>
<dbReference type="EMBL" id="JACGCI010000118">
    <property type="protein sequence ID" value="KAF6744566.1"/>
    <property type="molecule type" value="Genomic_DNA"/>
</dbReference>
<sequence>MCMSRDVVSLRRSGRSRPLVSKPSQCTSPVPHYPLRLASHHHFFVPQLHYPPPISTSGASDQLRHIELCRRPRLAHPTTPPPHLPTPAGFRSPDRPHLSTSRLPRTSRATSAPPESRGSRPPNPSPNPRRPDSMLLSSIQTIARFMSGSSPQIPPPSSFTWPTSLSLRRPSPRQGRPTRASSDLLTSTPALTHTSPASRHPCPAPSPSAHLGCS</sequence>
<dbReference type="Proteomes" id="UP000521943">
    <property type="component" value="Unassembled WGS sequence"/>
</dbReference>
<reference evidence="2 3" key="1">
    <citation type="submission" date="2020-07" db="EMBL/GenBank/DDBJ databases">
        <title>Comparative genomics of pyrophilous fungi reveals a link between fire events and developmental genes.</title>
        <authorList>
            <consortium name="DOE Joint Genome Institute"/>
            <person name="Steindorff A.S."/>
            <person name="Carver A."/>
            <person name="Calhoun S."/>
            <person name="Stillman K."/>
            <person name="Liu H."/>
            <person name="Lipzen A."/>
            <person name="Pangilinan J."/>
            <person name="Labutti K."/>
            <person name="Bruns T.D."/>
            <person name="Grigoriev I.V."/>
        </authorList>
    </citation>
    <scope>NUCLEOTIDE SEQUENCE [LARGE SCALE GENOMIC DNA]</scope>
    <source>
        <strain evidence="2 3">CBS 144469</strain>
    </source>
</reference>
<protein>
    <submittedName>
        <fullName evidence="2">Uncharacterized protein</fullName>
    </submittedName>
</protein>
<proteinExistence type="predicted"/>
<feature type="region of interest" description="Disordered" evidence="1">
    <location>
        <begin position="73"/>
        <end position="133"/>
    </location>
</feature>
<feature type="region of interest" description="Disordered" evidence="1">
    <location>
        <begin position="146"/>
        <end position="214"/>
    </location>
</feature>
<accession>A0A8H6HE23</accession>
<feature type="compositionally biased region" description="Polar residues" evidence="1">
    <location>
        <begin position="179"/>
        <end position="197"/>
    </location>
</feature>
<organism evidence="2 3">
    <name type="scientific">Ephemerocybe angulata</name>
    <dbReference type="NCBI Taxonomy" id="980116"/>
    <lineage>
        <taxon>Eukaryota</taxon>
        <taxon>Fungi</taxon>
        <taxon>Dikarya</taxon>
        <taxon>Basidiomycota</taxon>
        <taxon>Agaricomycotina</taxon>
        <taxon>Agaricomycetes</taxon>
        <taxon>Agaricomycetidae</taxon>
        <taxon>Agaricales</taxon>
        <taxon>Agaricineae</taxon>
        <taxon>Psathyrellaceae</taxon>
        <taxon>Ephemerocybe</taxon>
    </lineage>
</organism>
<evidence type="ECO:0000313" key="3">
    <source>
        <dbReference type="Proteomes" id="UP000521943"/>
    </source>
</evidence>
<feature type="compositionally biased region" description="Polar residues" evidence="1">
    <location>
        <begin position="98"/>
        <end position="110"/>
    </location>
</feature>
<evidence type="ECO:0000313" key="2">
    <source>
        <dbReference type="EMBL" id="KAF6744566.1"/>
    </source>
</evidence>
<comment type="caution">
    <text evidence="2">The sequence shown here is derived from an EMBL/GenBank/DDBJ whole genome shotgun (WGS) entry which is preliminary data.</text>
</comment>